<sequence>MLASALDGIRLSLHVLAATIWVGGQFTLAGLVPSLRGAGEGVANIAAKAFSRISWPAYGVLIITGFWNVATFNMNHTTTPWKVILGIKLTVVAISGISAYVHTKAKTPAKAALWGSISGTSAAITLILGVFLAG</sequence>
<evidence type="ECO:0000256" key="1">
    <source>
        <dbReference type="SAM" id="Phobius"/>
    </source>
</evidence>
<evidence type="ECO:0000313" key="2">
    <source>
        <dbReference type="EMBL" id="KJF16226.1"/>
    </source>
</evidence>
<dbReference type="EMBL" id="JXYS01000092">
    <property type="protein sequence ID" value="KJF16226.1"/>
    <property type="molecule type" value="Genomic_DNA"/>
</dbReference>
<reference evidence="2 3" key="1">
    <citation type="submission" date="2015-01" db="EMBL/GenBank/DDBJ databases">
        <title>Draft genome of the acidophilic iron oxidizer Acidithrix ferrooxidans strain Py-F3.</title>
        <authorList>
            <person name="Poehlein A."/>
            <person name="Eisen S."/>
            <person name="Schloemann M."/>
            <person name="Johnson B.D."/>
            <person name="Daniel R."/>
            <person name="Muehling M."/>
        </authorList>
    </citation>
    <scope>NUCLEOTIDE SEQUENCE [LARGE SCALE GENOMIC DNA]</scope>
    <source>
        <strain evidence="2 3">Py-F3</strain>
    </source>
</reference>
<gene>
    <name evidence="2" type="ORF">AXFE_29200</name>
</gene>
<feature type="transmembrane region" description="Helical" evidence="1">
    <location>
        <begin position="83"/>
        <end position="101"/>
    </location>
</feature>
<dbReference type="AlphaFoldDB" id="A0A0D8HGM0"/>
<feature type="transmembrane region" description="Helical" evidence="1">
    <location>
        <begin position="113"/>
        <end position="133"/>
    </location>
</feature>
<evidence type="ECO:0008006" key="4">
    <source>
        <dbReference type="Google" id="ProtNLM"/>
    </source>
</evidence>
<keyword evidence="3" id="KW-1185">Reference proteome</keyword>
<comment type="caution">
    <text evidence="2">The sequence shown here is derived from an EMBL/GenBank/DDBJ whole genome shotgun (WGS) entry which is preliminary data.</text>
</comment>
<keyword evidence="1" id="KW-1133">Transmembrane helix</keyword>
<accession>A0A0D8HGM0</accession>
<dbReference type="Proteomes" id="UP000032360">
    <property type="component" value="Unassembled WGS sequence"/>
</dbReference>
<name>A0A0D8HGM0_9ACTN</name>
<dbReference type="OrthoDB" id="4629737at2"/>
<evidence type="ECO:0000313" key="3">
    <source>
        <dbReference type="Proteomes" id="UP000032360"/>
    </source>
</evidence>
<keyword evidence="1" id="KW-0472">Membrane</keyword>
<organism evidence="2 3">
    <name type="scientific">Acidithrix ferrooxidans</name>
    <dbReference type="NCBI Taxonomy" id="1280514"/>
    <lineage>
        <taxon>Bacteria</taxon>
        <taxon>Bacillati</taxon>
        <taxon>Actinomycetota</taxon>
        <taxon>Acidimicrobiia</taxon>
        <taxon>Acidimicrobiales</taxon>
        <taxon>Acidimicrobiaceae</taxon>
        <taxon>Acidithrix</taxon>
    </lineage>
</organism>
<keyword evidence="1" id="KW-0812">Transmembrane</keyword>
<proteinExistence type="predicted"/>
<dbReference type="RefSeq" id="WP_052606603.1">
    <property type="nucleotide sequence ID" value="NZ_JXYS01000092.1"/>
</dbReference>
<protein>
    <recommendedName>
        <fullName evidence="4">Copper resistance protein D</fullName>
    </recommendedName>
</protein>
<feature type="transmembrane region" description="Helical" evidence="1">
    <location>
        <begin position="12"/>
        <end position="32"/>
    </location>
</feature>
<feature type="transmembrane region" description="Helical" evidence="1">
    <location>
        <begin position="53"/>
        <end position="71"/>
    </location>
</feature>